<protein>
    <recommendedName>
        <fullName evidence="4">Secreted protein</fullName>
    </recommendedName>
</protein>
<evidence type="ECO:0000256" key="1">
    <source>
        <dbReference type="SAM" id="SignalP"/>
    </source>
</evidence>
<keyword evidence="1" id="KW-0732">Signal</keyword>
<evidence type="ECO:0000313" key="2">
    <source>
        <dbReference type="EMBL" id="OCL13254.1"/>
    </source>
</evidence>
<proteinExistence type="predicted"/>
<feature type="chain" id="PRO_5034368151" description="Secreted protein" evidence="1">
    <location>
        <begin position="21"/>
        <end position="90"/>
    </location>
</feature>
<dbReference type="Proteomes" id="UP000250140">
    <property type="component" value="Unassembled WGS sequence"/>
</dbReference>
<gene>
    <name evidence="2" type="ORF">AOQ84DRAFT_118734</name>
</gene>
<evidence type="ECO:0008006" key="4">
    <source>
        <dbReference type="Google" id="ProtNLM"/>
    </source>
</evidence>
<reference evidence="2 3" key="1">
    <citation type="journal article" date="2016" name="Nat. Commun.">
        <title>Ectomycorrhizal ecology is imprinted in the genome of the dominant symbiotic fungus Cenococcum geophilum.</title>
        <authorList>
            <consortium name="DOE Joint Genome Institute"/>
            <person name="Peter M."/>
            <person name="Kohler A."/>
            <person name="Ohm R.A."/>
            <person name="Kuo A."/>
            <person name="Krutzmann J."/>
            <person name="Morin E."/>
            <person name="Arend M."/>
            <person name="Barry K.W."/>
            <person name="Binder M."/>
            <person name="Choi C."/>
            <person name="Clum A."/>
            <person name="Copeland A."/>
            <person name="Grisel N."/>
            <person name="Haridas S."/>
            <person name="Kipfer T."/>
            <person name="LaButti K."/>
            <person name="Lindquist E."/>
            <person name="Lipzen A."/>
            <person name="Maire R."/>
            <person name="Meier B."/>
            <person name="Mihaltcheva S."/>
            <person name="Molinier V."/>
            <person name="Murat C."/>
            <person name="Poggeler S."/>
            <person name="Quandt C.A."/>
            <person name="Sperisen C."/>
            <person name="Tritt A."/>
            <person name="Tisserant E."/>
            <person name="Crous P.W."/>
            <person name="Henrissat B."/>
            <person name="Nehls U."/>
            <person name="Egli S."/>
            <person name="Spatafora J.W."/>
            <person name="Grigoriev I.V."/>
            <person name="Martin F.M."/>
        </authorList>
    </citation>
    <scope>NUCLEOTIDE SEQUENCE [LARGE SCALE GENOMIC DNA]</scope>
    <source>
        <strain evidence="2 3">CBS 207.34</strain>
    </source>
</reference>
<feature type="signal peptide" evidence="1">
    <location>
        <begin position="1"/>
        <end position="20"/>
    </location>
</feature>
<organism evidence="2 3">
    <name type="scientific">Glonium stellatum</name>
    <dbReference type="NCBI Taxonomy" id="574774"/>
    <lineage>
        <taxon>Eukaryota</taxon>
        <taxon>Fungi</taxon>
        <taxon>Dikarya</taxon>
        <taxon>Ascomycota</taxon>
        <taxon>Pezizomycotina</taxon>
        <taxon>Dothideomycetes</taxon>
        <taxon>Pleosporomycetidae</taxon>
        <taxon>Gloniales</taxon>
        <taxon>Gloniaceae</taxon>
        <taxon>Glonium</taxon>
    </lineage>
</organism>
<dbReference type="AlphaFoldDB" id="A0A8E2FA64"/>
<dbReference type="EMBL" id="KV748757">
    <property type="protein sequence ID" value="OCL13254.1"/>
    <property type="molecule type" value="Genomic_DNA"/>
</dbReference>
<name>A0A8E2FA64_9PEZI</name>
<evidence type="ECO:0000313" key="3">
    <source>
        <dbReference type="Proteomes" id="UP000250140"/>
    </source>
</evidence>
<keyword evidence="3" id="KW-1185">Reference proteome</keyword>
<accession>A0A8E2FA64</accession>
<sequence length="90" mass="9495">MCARCVCVWVYHVLLPVCQASLNQGLTGGAAQVLTSARIPPQPTRLSQSPDYLLKSCPCAPALLFCSSLCHTTSSLAFFKIEPAVASSPA</sequence>